<dbReference type="SUPFAM" id="SSF53335">
    <property type="entry name" value="S-adenosyl-L-methionine-dependent methyltransferases"/>
    <property type="match status" value="1"/>
</dbReference>
<dbReference type="CDD" id="cd02440">
    <property type="entry name" value="AdoMet_MTases"/>
    <property type="match status" value="1"/>
</dbReference>
<organism evidence="2">
    <name type="scientific">freshwater metagenome</name>
    <dbReference type="NCBI Taxonomy" id="449393"/>
    <lineage>
        <taxon>unclassified sequences</taxon>
        <taxon>metagenomes</taxon>
        <taxon>ecological metagenomes</taxon>
    </lineage>
</organism>
<accession>A0A6J5ZQ15</accession>
<name>A0A6J5ZQ15_9ZZZZ</name>
<gene>
    <name evidence="2" type="ORF">UFOPK3547_00769</name>
</gene>
<feature type="domain" description="Methyltransferase" evidence="1">
    <location>
        <begin position="34"/>
        <end position="126"/>
    </location>
</feature>
<protein>
    <submittedName>
        <fullName evidence="2">Unannotated protein</fullName>
    </submittedName>
</protein>
<dbReference type="InterPro" id="IPR029063">
    <property type="entry name" value="SAM-dependent_MTases_sf"/>
</dbReference>
<evidence type="ECO:0000313" key="2">
    <source>
        <dbReference type="EMBL" id="CAB4343149.1"/>
    </source>
</evidence>
<dbReference type="AlphaFoldDB" id="A0A6J5ZQ15"/>
<dbReference type="Gene3D" id="3.40.50.150">
    <property type="entry name" value="Vaccinia Virus protein VP39"/>
    <property type="match status" value="1"/>
</dbReference>
<reference evidence="2" key="1">
    <citation type="submission" date="2020-05" db="EMBL/GenBank/DDBJ databases">
        <authorList>
            <person name="Chiriac C."/>
            <person name="Salcher M."/>
            <person name="Ghai R."/>
            <person name="Kavagutti S V."/>
        </authorList>
    </citation>
    <scope>NUCLEOTIDE SEQUENCE</scope>
</reference>
<dbReference type="InterPro" id="IPR041698">
    <property type="entry name" value="Methyltransf_25"/>
</dbReference>
<dbReference type="EMBL" id="CAESAN010000054">
    <property type="protein sequence ID" value="CAB4343149.1"/>
    <property type="molecule type" value="Genomic_DNA"/>
</dbReference>
<evidence type="ECO:0000259" key="1">
    <source>
        <dbReference type="Pfam" id="PF13649"/>
    </source>
</evidence>
<proteinExistence type="predicted"/>
<dbReference type="Pfam" id="PF13649">
    <property type="entry name" value="Methyltransf_25"/>
    <property type="match status" value="1"/>
</dbReference>
<sequence>MISESAIWHNLECGSYAADLDCWLALADEFGGPVLDVGAGTGRIALMLAATGRTVTAVDLDPALLATLKLRSGADSILTVCVDAREMELGARYSLIIVPMLTVQLFGGSEGRRRFLTTAAAHLEPGALLAMAIADLGEDDSGEAETAGAPDTWTDGEVVYSTVATSLVARPGQIGIERRREVRSTDGSVREEAATDWIDSVTADEIEAEAVALGMSLAPRRQIPATDEYIGSTVVCLNG</sequence>